<dbReference type="AlphaFoldDB" id="A0ABD0LEN3"/>
<gene>
    <name evidence="1" type="ORF">BaRGS_00011021</name>
</gene>
<protein>
    <submittedName>
        <fullName evidence="1">Uncharacterized protein</fullName>
    </submittedName>
</protein>
<accession>A0ABD0LEN3</accession>
<organism evidence="1 2">
    <name type="scientific">Batillaria attramentaria</name>
    <dbReference type="NCBI Taxonomy" id="370345"/>
    <lineage>
        <taxon>Eukaryota</taxon>
        <taxon>Metazoa</taxon>
        <taxon>Spiralia</taxon>
        <taxon>Lophotrochozoa</taxon>
        <taxon>Mollusca</taxon>
        <taxon>Gastropoda</taxon>
        <taxon>Caenogastropoda</taxon>
        <taxon>Sorbeoconcha</taxon>
        <taxon>Cerithioidea</taxon>
        <taxon>Batillariidae</taxon>
        <taxon>Batillaria</taxon>
    </lineage>
</organism>
<dbReference type="EMBL" id="JACVVK020000056">
    <property type="protein sequence ID" value="KAK7497626.1"/>
    <property type="molecule type" value="Genomic_DNA"/>
</dbReference>
<comment type="caution">
    <text evidence="1">The sequence shown here is derived from an EMBL/GenBank/DDBJ whole genome shotgun (WGS) entry which is preliminary data.</text>
</comment>
<reference evidence="1 2" key="1">
    <citation type="journal article" date="2023" name="Sci. Data">
        <title>Genome assembly of the Korean intertidal mud-creeper Batillaria attramentaria.</title>
        <authorList>
            <person name="Patra A.K."/>
            <person name="Ho P.T."/>
            <person name="Jun S."/>
            <person name="Lee S.J."/>
            <person name="Kim Y."/>
            <person name="Won Y.J."/>
        </authorList>
    </citation>
    <scope>NUCLEOTIDE SEQUENCE [LARGE SCALE GENOMIC DNA]</scope>
    <source>
        <strain evidence="1">Wonlab-2016</strain>
    </source>
</reference>
<evidence type="ECO:0000313" key="2">
    <source>
        <dbReference type="Proteomes" id="UP001519460"/>
    </source>
</evidence>
<proteinExistence type="predicted"/>
<dbReference type="Proteomes" id="UP001519460">
    <property type="component" value="Unassembled WGS sequence"/>
</dbReference>
<sequence>MTCRTELRNTAFFPHTVREWYELNQDVVLTATLTPSPRRYQAHAKPYPLPLFFSHSLITPLVMNKLSVGVDGRKKKKKKMESSVQVLLGLLSIHSELI</sequence>
<name>A0ABD0LEN3_9CAEN</name>
<keyword evidence="2" id="KW-1185">Reference proteome</keyword>
<evidence type="ECO:0000313" key="1">
    <source>
        <dbReference type="EMBL" id="KAK7497626.1"/>
    </source>
</evidence>